<evidence type="ECO:0000313" key="6">
    <source>
        <dbReference type="EMBL" id="VDM86621.1"/>
    </source>
</evidence>
<evidence type="ECO:0000313" key="7">
    <source>
        <dbReference type="Proteomes" id="UP000269998"/>
    </source>
</evidence>
<evidence type="ECO:0000256" key="2">
    <source>
        <dbReference type="ARBA" id="ARBA00022823"/>
    </source>
</evidence>
<dbReference type="SUPFAM" id="SSF51230">
    <property type="entry name" value="Single hybrid motif"/>
    <property type="match status" value="1"/>
</dbReference>
<comment type="subunit">
    <text evidence="3">The glycine cleavage system is composed of four proteins: P, T, L and H.</text>
</comment>
<feature type="modified residue" description="N6-lipoyllysine" evidence="3 4">
    <location>
        <position position="72"/>
    </location>
</feature>
<dbReference type="InterPro" id="IPR002930">
    <property type="entry name" value="GCV_H"/>
</dbReference>
<dbReference type="InterPro" id="IPR017453">
    <property type="entry name" value="GCV_H_sub"/>
</dbReference>
<dbReference type="EMBL" id="LR130759">
    <property type="protein sequence ID" value="VDM86621.1"/>
    <property type="molecule type" value="Genomic_DNA"/>
</dbReference>
<dbReference type="Gene3D" id="2.40.50.100">
    <property type="match status" value="1"/>
</dbReference>
<dbReference type="GO" id="GO:0019464">
    <property type="term" value="P:glycine decarboxylation via glycine cleavage system"/>
    <property type="evidence" value="ECO:0007669"/>
    <property type="project" value="UniProtKB-UniRule"/>
</dbReference>
<dbReference type="PANTHER" id="PTHR11715:SF3">
    <property type="entry name" value="GLYCINE CLEAVAGE SYSTEM H PROTEIN-RELATED"/>
    <property type="match status" value="1"/>
</dbReference>
<gene>
    <name evidence="6" type="primary">gcvH_1</name>
    <name evidence="3" type="synonym">gcvH</name>
    <name evidence="6" type="ORF">MB901379_00140</name>
</gene>
<dbReference type="HAMAP" id="MF_00272">
    <property type="entry name" value="GcvH"/>
    <property type="match status" value="1"/>
</dbReference>
<dbReference type="RefSeq" id="WP_158014854.1">
    <property type="nucleotide sequence ID" value="NZ_CBCSKE010000020.1"/>
</dbReference>
<evidence type="ECO:0000256" key="1">
    <source>
        <dbReference type="ARBA" id="ARBA00009249"/>
    </source>
</evidence>
<dbReference type="OrthoDB" id="9796712at2"/>
<dbReference type="Pfam" id="PF01597">
    <property type="entry name" value="GCV_H"/>
    <property type="match status" value="1"/>
</dbReference>
<evidence type="ECO:0000256" key="3">
    <source>
        <dbReference type="HAMAP-Rule" id="MF_00272"/>
    </source>
</evidence>
<name>A0A447G8C2_9MYCO</name>
<feature type="domain" description="Lipoyl-binding" evidence="5">
    <location>
        <begin position="31"/>
        <end position="113"/>
    </location>
</feature>
<dbReference type="InterPro" id="IPR003016">
    <property type="entry name" value="2-oxoA_DH_lipoyl-BS"/>
</dbReference>
<evidence type="ECO:0000259" key="5">
    <source>
        <dbReference type="PROSITE" id="PS50968"/>
    </source>
</evidence>
<protein>
    <recommendedName>
        <fullName evidence="3">Glycine cleavage system H protein</fullName>
    </recommendedName>
</protein>
<comment type="function">
    <text evidence="3">The glycine cleavage system catalyzes the degradation of glycine. The H protein shuttles the methylamine group of glycine from the P protein to the T protein.</text>
</comment>
<dbReference type="NCBIfam" id="TIGR00527">
    <property type="entry name" value="gcvH"/>
    <property type="match status" value="1"/>
</dbReference>
<dbReference type="NCBIfam" id="NF002270">
    <property type="entry name" value="PRK01202.1"/>
    <property type="match status" value="1"/>
</dbReference>
<dbReference type="InterPro" id="IPR033753">
    <property type="entry name" value="GCV_H/Fam206"/>
</dbReference>
<comment type="cofactor">
    <cofactor evidence="3">
        <name>(R)-lipoate</name>
        <dbReference type="ChEBI" id="CHEBI:83088"/>
    </cofactor>
    <text evidence="3">Binds 1 lipoyl cofactor covalently.</text>
</comment>
<accession>A0A447G8C2</accession>
<sequence length="133" mass="13960">MTDRDIPGHLSYTTDHEWIDLAPGATPPETPVRIGITSVAVEALGDLVFIQLPEVGDTISAGDNFGEIESTKTVSDLIAPVSGEVVEINAAVVEDPAVIGTDPYGAGWLVRVRVDELGALLSAAEYSEQSGQD</sequence>
<dbReference type="PANTHER" id="PTHR11715">
    <property type="entry name" value="GLYCINE CLEAVAGE SYSTEM H PROTEIN"/>
    <property type="match status" value="1"/>
</dbReference>
<comment type="similarity">
    <text evidence="1 3">Belongs to the GcvH family.</text>
</comment>
<dbReference type="InterPro" id="IPR000089">
    <property type="entry name" value="Biotin_lipoyl"/>
</dbReference>
<dbReference type="GO" id="GO:0009249">
    <property type="term" value="P:protein lipoylation"/>
    <property type="evidence" value="ECO:0007669"/>
    <property type="project" value="TreeGrafter"/>
</dbReference>
<organism evidence="6 7">
    <name type="scientific">Mycobacterium basiliense</name>
    <dbReference type="NCBI Taxonomy" id="2094119"/>
    <lineage>
        <taxon>Bacteria</taxon>
        <taxon>Bacillati</taxon>
        <taxon>Actinomycetota</taxon>
        <taxon>Actinomycetes</taxon>
        <taxon>Mycobacteriales</taxon>
        <taxon>Mycobacteriaceae</taxon>
        <taxon>Mycobacterium</taxon>
    </lineage>
</organism>
<dbReference type="AlphaFoldDB" id="A0A447G8C2"/>
<evidence type="ECO:0000256" key="4">
    <source>
        <dbReference type="PIRSR" id="PIRSR617453-50"/>
    </source>
</evidence>
<dbReference type="InterPro" id="IPR011053">
    <property type="entry name" value="Single_hybrid_motif"/>
</dbReference>
<dbReference type="KEGG" id="mbai:MB901379_00140"/>
<keyword evidence="7" id="KW-1185">Reference proteome</keyword>
<proteinExistence type="inferred from homology"/>
<keyword evidence="2 3" id="KW-0450">Lipoyl</keyword>
<dbReference type="PROSITE" id="PS00189">
    <property type="entry name" value="LIPOYL"/>
    <property type="match status" value="1"/>
</dbReference>
<dbReference type="GO" id="GO:0005829">
    <property type="term" value="C:cytosol"/>
    <property type="evidence" value="ECO:0007669"/>
    <property type="project" value="TreeGrafter"/>
</dbReference>
<dbReference type="CDD" id="cd06848">
    <property type="entry name" value="GCS_H"/>
    <property type="match status" value="1"/>
</dbReference>
<dbReference type="GO" id="GO:0005960">
    <property type="term" value="C:glycine cleavage complex"/>
    <property type="evidence" value="ECO:0007669"/>
    <property type="project" value="InterPro"/>
</dbReference>
<reference evidence="7" key="1">
    <citation type="submission" date="2018-02" db="EMBL/GenBank/DDBJ databases">
        <authorList>
            <person name="Seth-Smith MB H."/>
            <person name="Seth-Smith H."/>
        </authorList>
    </citation>
    <scope>NUCLEOTIDE SEQUENCE [LARGE SCALE GENOMIC DNA]</scope>
</reference>
<dbReference type="PROSITE" id="PS50968">
    <property type="entry name" value="BIOTINYL_LIPOYL"/>
    <property type="match status" value="1"/>
</dbReference>
<dbReference type="Proteomes" id="UP000269998">
    <property type="component" value="Chromosome"/>
</dbReference>